<protein>
    <recommendedName>
        <fullName evidence="3">ABC transporter permease</fullName>
    </recommendedName>
</protein>
<dbReference type="Proteomes" id="UP001549111">
    <property type="component" value="Unassembled WGS sequence"/>
</dbReference>
<accession>A0ABV2IT31</accession>
<proteinExistence type="predicted"/>
<sequence>MKAALGKLERIPLRKAWAQLQVAVQGVVLMV</sequence>
<organism evidence="1 2">
    <name type="scientific">Sphaerotilus sulfidivorans</name>
    <dbReference type="NCBI Taxonomy" id="639200"/>
    <lineage>
        <taxon>Bacteria</taxon>
        <taxon>Pseudomonadati</taxon>
        <taxon>Pseudomonadota</taxon>
        <taxon>Betaproteobacteria</taxon>
        <taxon>Burkholderiales</taxon>
        <taxon>Sphaerotilaceae</taxon>
        <taxon>Sphaerotilus</taxon>
    </lineage>
</organism>
<evidence type="ECO:0008006" key="3">
    <source>
        <dbReference type="Google" id="ProtNLM"/>
    </source>
</evidence>
<reference evidence="1 2" key="1">
    <citation type="submission" date="2024-06" db="EMBL/GenBank/DDBJ databases">
        <title>Genomic Encyclopedia of Type Strains, Phase IV (KMG-IV): sequencing the most valuable type-strain genomes for metagenomic binning, comparative biology and taxonomic classification.</title>
        <authorList>
            <person name="Goeker M."/>
        </authorList>
    </citation>
    <scope>NUCLEOTIDE SEQUENCE [LARGE SCALE GENOMIC DNA]</scope>
    <source>
        <strain evidence="1 2">D-501</strain>
    </source>
</reference>
<evidence type="ECO:0000313" key="1">
    <source>
        <dbReference type="EMBL" id="MET3605724.1"/>
    </source>
</evidence>
<name>A0ABV2IT31_9BURK</name>
<gene>
    <name evidence="1" type="ORF">ABIC99_003557</name>
</gene>
<evidence type="ECO:0000313" key="2">
    <source>
        <dbReference type="Proteomes" id="UP001549111"/>
    </source>
</evidence>
<dbReference type="EMBL" id="JBEPLS010000022">
    <property type="protein sequence ID" value="MET3605724.1"/>
    <property type="molecule type" value="Genomic_DNA"/>
</dbReference>
<comment type="caution">
    <text evidence="1">The sequence shown here is derived from an EMBL/GenBank/DDBJ whole genome shotgun (WGS) entry which is preliminary data.</text>
</comment>
<keyword evidence="2" id="KW-1185">Reference proteome</keyword>